<comment type="subunit">
    <text evidence="6">Homopolymer.</text>
</comment>
<dbReference type="NCBIfam" id="TIGR00063">
    <property type="entry name" value="folE"/>
    <property type="match status" value="1"/>
</dbReference>
<dbReference type="InterPro" id="IPR020602">
    <property type="entry name" value="GTP_CycHdrlase_I_dom"/>
</dbReference>
<keyword evidence="6" id="KW-0547">Nucleotide-binding</keyword>
<evidence type="ECO:0000313" key="9">
    <source>
        <dbReference type="Proteomes" id="UP000560081"/>
    </source>
</evidence>
<protein>
    <recommendedName>
        <fullName evidence="6">GTP cyclohydrolase 1</fullName>
        <ecNumber evidence="6">3.5.4.16</ecNumber>
    </recommendedName>
    <alternativeName>
        <fullName evidence="6">GTP cyclohydrolase I</fullName>
        <shortName evidence="6">GTP-CH-I</shortName>
    </alternativeName>
</protein>
<evidence type="ECO:0000313" key="8">
    <source>
        <dbReference type="EMBL" id="MBB4883722.1"/>
    </source>
</evidence>
<dbReference type="GO" id="GO:0006729">
    <property type="term" value="P:tetrahydrobiopterin biosynthetic process"/>
    <property type="evidence" value="ECO:0007669"/>
    <property type="project" value="TreeGrafter"/>
</dbReference>
<evidence type="ECO:0000256" key="5">
    <source>
        <dbReference type="ARBA" id="ARBA00022801"/>
    </source>
</evidence>
<dbReference type="NCBIfam" id="NF006825">
    <property type="entry name" value="PRK09347.1-2"/>
    <property type="match status" value="1"/>
</dbReference>
<dbReference type="PANTHER" id="PTHR11109:SF7">
    <property type="entry name" value="GTP CYCLOHYDROLASE 1"/>
    <property type="match status" value="1"/>
</dbReference>
<dbReference type="PANTHER" id="PTHR11109">
    <property type="entry name" value="GTP CYCLOHYDROLASE I"/>
    <property type="match status" value="1"/>
</dbReference>
<dbReference type="PROSITE" id="PS00860">
    <property type="entry name" value="GTP_CYCLOHYDROL_1_2"/>
    <property type="match status" value="1"/>
</dbReference>
<keyword evidence="6" id="KW-0342">GTP-binding</keyword>
<evidence type="ECO:0000256" key="6">
    <source>
        <dbReference type="HAMAP-Rule" id="MF_00223"/>
    </source>
</evidence>
<dbReference type="RefSeq" id="WP_135030515.1">
    <property type="nucleotide sequence ID" value="NZ_BMLA01000004.1"/>
</dbReference>
<dbReference type="GO" id="GO:0005525">
    <property type="term" value="F:GTP binding"/>
    <property type="evidence" value="ECO:0007669"/>
    <property type="project" value="UniProtKB-KW"/>
</dbReference>
<dbReference type="EMBL" id="JACHMC010000001">
    <property type="protein sequence ID" value="MBB4883722.1"/>
    <property type="molecule type" value="Genomic_DNA"/>
</dbReference>
<dbReference type="GO" id="GO:0008270">
    <property type="term" value="F:zinc ion binding"/>
    <property type="evidence" value="ECO:0007669"/>
    <property type="project" value="UniProtKB-UniRule"/>
</dbReference>
<comment type="caution">
    <text evidence="8">The sequence shown here is derived from an EMBL/GenBank/DDBJ whole genome shotgun (WGS) entry which is preliminary data.</text>
</comment>
<reference evidence="8 9" key="1">
    <citation type="submission" date="2020-08" db="EMBL/GenBank/DDBJ databases">
        <title>Sequencing the genomes of 1000 actinobacteria strains.</title>
        <authorList>
            <person name="Klenk H.-P."/>
        </authorList>
    </citation>
    <scope>NUCLEOTIDE SEQUENCE [LARGE SCALE GENOMIC DNA]</scope>
    <source>
        <strain evidence="8 9">DSM 19079</strain>
    </source>
</reference>
<organism evidence="8 9">
    <name type="scientific">Micrococcus flavus</name>
    <dbReference type="NCBI Taxonomy" id="384602"/>
    <lineage>
        <taxon>Bacteria</taxon>
        <taxon>Bacillati</taxon>
        <taxon>Actinomycetota</taxon>
        <taxon>Actinomycetes</taxon>
        <taxon>Micrococcales</taxon>
        <taxon>Micrococcaceae</taxon>
        <taxon>Micrococcus</taxon>
    </lineage>
</organism>
<sequence>MTEHLQDDDAPQPRGVPGTFDPVTDTVDRPRIEAAVREMLAAIGEDPDREGLRDTPQRVAKAYAEFFAGLHQEPAQVLGTTFDIAHEELVLVKDIPFYSMCEHHLVPFHGQAHIGYIPSTEGRVTGLSKLARLVELYARRPQVQERLTTQVVEALMEHLAAKGAIVVVQAEHMCMAMRGVRKPGAKTVTSAVRGQLRDPSTRAEAMSLIMHS</sequence>
<dbReference type="Gene3D" id="3.30.1130.10">
    <property type="match status" value="1"/>
</dbReference>
<evidence type="ECO:0000256" key="4">
    <source>
        <dbReference type="ARBA" id="ARBA00022563"/>
    </source>
</evidence>
<feature type="binding site" evidence="6">
    <location>
        <position position="101"/>
    </location>
    <ligand>
        <name>Zn(2+)</name>
        <dbReference type="ChEBI" id="CHEBI:29105"/>
    </ligand>
</feature>
<comment type="catalytic activity">
    <reaction evidence="1 6">
        <text>GTP + H2O = 7,8-dihydroneopterin 3'-triphosphate + formate + H(+)</text>
        <dbReference type="Rhea" id="RHEA:17473"/>
        <dbReference type="ChEBI" id="CHEBI:15377"/>
        <dbReference type="ChEBI" id="CHEBI:15378"/>
        <dbReference type="ChEBI" id="CHEBI:15740"/>
        <dbReference type="ChEBI" id="CHEBI:37565"/>
        <dbReference type="ChEBI" id="CHEBI:58462"/>
        <dbReference type="EC" id="3.5.4.16"/>
    </reaction>
</comment>
<dbReference type="SUPFAM" id="SSF55620">
    <property type="entry name" value="Tetrahydrobiopterin biosynthesis enzymes-like"/>
    <property type="match status" value="1"/>
</dbReference>
<dbReference type="GO" id="GO:0003934">
    <property type="term" value="F:GTP cyclohydrolase I activity"/>
    <property type="evidence" value="ECO:0007669"/>
    <property type="project" value="UniProtKB-UniRule"/>
</dbReference>
<name>A0A4Y8WYL0_9MICC</name>
<keyword evidence="4 6" id="KW-0554">One-carbon metabolism</keyword>
<keyword evidence="6" id="KW-0862">Zinc</keyword>
<dbReference type="UniPathway" id="UPA00848">
    <property type="reaction ID" value="UER00151"/>
</dbReference>
<proteinExistence type="inferred from homology"/>
<dbReference type="GO" id="GO:0046654">
    <property type="term" value="P:tetrahydrofolate biosynthetic process"/>
    <property type="evidence" value="ECO:0007669"/>
    <property type="project" value="UniProtKB-UniRule"/>
</dbReference>
<accession>A0A4Y8WYL0</accession>
<dbReference type="NCBIfam" id="NF006826">
    <property type="entry name" value="PRK09347.1-3"/>
    <property type="match status" value="1"/>
</dbReference>
<comment type="pathway">
    <text evidence="2 6">Cofactor biosynthesis; 7,8-dihydroneopterin triphosphate biosynthesis; 7,8-dihydroneopterin triphosphate from GTP: step 1/1.</text>
</comment>
<dbReference type="FunFam" id="3.30.1130.10:FF:000001">
    <property type="entry name" value="GTP cyclohydrolase 1"/>
    <property type="match status" value="1"/>
</dbReference>
<dbReference type="GO" id="GO:0006730">
    <property type="term" value="P:one-carbon metabolic process"/>
    <property type="evidence" value="ECO:0007669"/>
    <property type="project" value="UniProtKB-UniRule"/>
</dbReference>
<evidence type="ECO:0000256" key="1">
    <source>
        <dbReference type="ARBA" id="ARBA00001052"/>
    </source>
</evidence>
<dbReference type="PROSITE" id="PS00859">
    <property type="entry name" value="GTP_CYCLOHYDROL_1_1"/>
    <property type="match status" value="1"/>
</dbReference>
<gene>
    <name evidence="6" type="primary">folE</name>
    <name evidence="8" type="ORF">BJ976_002073</name>
</gene>
<dbReference type="GO" id="GO:0005737">
    <property type="term" value="C:cytoplasm"/>
    <property type="evidence" value="ECO:0007669"/>
    <property type="project" value="TreeGrafter"/>
</dbReference>
<keyword evidence="9" id="KW-1185">Reference proteome</keyword>
<dbReference type="FunFam" id="1.10.286.10:FF:000001">
    <property type="entry name" value="GTP cyclohydrolase 1"/>
    <property type="match status" value="1"/>
</dbReference>
<feature type="domain" description="GTP cyclohydrolase I" evidence="7">
    <location>
        <begin position="32"/>
        <end position="209"/>
    </location>
</feature>
<keyword evidence="5 6" id="KW-0378">Hydrolase</keyword>
<dbReference type="Proteomes" id="UP000560081">
    <property type="component" value="Unassembled WGS sequence"/>
</dbReference>
<dbReference type="InterPro" id="IPR043134">
    <property type="entry name" value="GTP-CH-I_N"/>
</dbReference>
<dbReference type="AlphaFoldDB" id="A0A4Y8WYL0"/>
<evidence type="ECO:0000256" key="2">
    <source>
        <dbReference type="ARBA" id="ARBA00005080"/>
    </source>
</evidence>
<dbReference type="InterPro" id="IPR001474">
    <property type="entry name" value="GTP_CycHdrlase_I"/>
</dbReference>
<dbReference type="InterPro" id="IPR018234">
    <property type="entry name" value="GTP_CycHdrlase_I_CS"/>
</dbReference>
<dbReference type="InterPro" id="IPR043133">
    <property type="entry name" value="GTP-CH-I_C/QueF"/>
</dbReference>
<dbReference type="Gene3D" id="1.10.286.10">
    <property type="match status" value="1"/>
</dbReference>
<dbReference type="OrthoDB" id="9801207at2"/>
<feature type="binding site" evidence="6">
    <location>
        <position position="174"/>
    </location>
    <ligand>
        <name>Zn(2+)</name>
        <dbReference type="ChEBI" id="CHEBI:29105"/>
    </ligand>
</feature>
<dbReference type="Pfam" id="PF01227">
    <property type="entry name" value="GTP_cyclohydroI"/>
    <property type="match status" value="1"/>
</dbReference>
<dbReference type="EC" id="3.5.4.16" evidence="6"/>
<evidence type="ECO:0000256" key="3">
    <source>
        <dbReference type="ARBA" id="ARBA00008085"/>
    </source>
</evidence>
<keyword evidence="6" id="KW-0479">Metal-binding</keyword>
<feature type="binding site" evidence="6">
    <location>
        <position position="104"/>
    </location>
    <ligand>
        <name>Zn(2+)</name>
        <dbReference type="ChEBI" id="CHEBI:29105"/>
    </ligand>
</feature>
<evidence type="ECO:0000259" key="7">
    <source>
        <dbReference type="Pfam" id="PF01227"/>
    </source>
</evidence>
<dbReference type="HAMAP" id="MF_00223">
    <property type="entry name" value="FolE"/>
    <property type="match status" value="1"/>
</dbReference>
<comment type="similarity">
    <text evidence="3 6">Belongs to the GTP cyclohydrolase I family.</text>
</comment>